<dbReference type="EMBL" id="LT629792">
    <property type="protein sequence ID" value="SDU08139.1"/>
    <property type="molecule type" value="Genomic_DNA"/>
</dbReference>
<evidence type="ECO:0000256" key="2">
    <source>
        <dbReference type="ARBA" id="ARBA00023172"/>
    </source>
</evidence>
<accession>A0ABY0VCE5</accession>
<gene>
    <name evidence="6" type="ORF">SAMN04489714_2046</name>
</gene>
<keyword evidence="7" id="KW-1185">Reference proteome</keyword>
<dbReference type="SUPFAM" id="SSF56349">
    <property type="entry name" value="DNA breaking-rejoining enzymes"/>
    <property type="match status" value="1"/>
</dbReference>
<name>A0ABY0VCE5_9ACTO</name>
<dbReference type="InterPro" id="IPR044068">
    <property type="entry name" value="CB"/>
</dbReference>
<keyword evidence="2" id="KW-0233">DNA recombination</keyword>
<dbReference type="InterPro" id="IPR002104">
    <property type="entry name" value="Integrase_catalytic"/>
</dbReference>
<dbReference type="RefSeq" id="WP_257590328.1">
    <property type="nucleotide sequence ID" value="NZ_LT629792.1"/>
</dbReference>
<dbReference type="Pfam" id="PF00589">
    <property type="entry name" value="Phage_integrase"/>
    <property type="match status" value="1"/>
</dbReference>
<feature type="domain" description="Core-binding (CB)" evidence="5">
    <location>
        <begin position="8"/>
        <end position="87"/>
    </location>
</feature>
<feature type="domain" description="Tyr recombinase" evidence="4">
    <location>
        <begin position="108"/>
        <end position="274"/>
    </location>
</feature>
<reference evidence="6 7" key="1">
    <citation type="submission" date="2016-10" db="EMBL/GenBank/DDBJ databases">
        <authorList>
            <person name="Varghese N."/>
            <person name="Submissions S."/>
        </authorList>
    </citation>
    <scope>NUCLEOTIDE SEQUENCE [LARGE SCALE GENOMIC DNA]</scope>
    <source>
        <strain evidence="6 7">DSM 9169</strain>
    </source>
</reference>
<dbReference type="InterPro" id="IPR011010">
    <property type="entry name" value="DNA_brk_join_enz"/>
</dbReference>
<dbReference type="PROSITE" id="PS51898">
    <property type="entry name" value="TYR_RECOMBINASE"/>
    <property type="match status" value="1"/>
</dbReference>
<evidence type="ECO:0000313" key="6">
    <source>
        <dbReference type="EMBL" id="SDU08139.1"/>
    </source>
</evidence>
<dbReference type="InterPro" id="IPR013762">
    <property type="entry name" value="Integrase-like_cat_sf"/>
</dbReference>
<dbReference type="PANTHER" id="PTHR30349">
    <property type="entry name" value="PHAGE INTEGRASE-RELATED"/>
    <property type="match status" value="1"/>
</dbReference>
<evidence type="ECO:0000259" key="5">
    <source>
        <dbReference type="PROSITE" id="PS51900"/>
    </source>
</evidence>
<proteinExistence type="predicted"/>
<dbReference type="Gene3D" id="1.10.443.10">
    <property type="entry name" value="Intergrase catalytic core"/>
    <property type="match status" value="1"/>
</dbReference>
<evidence type="ECO:0000259" key="4">
    <source>
        <dbReference type="PROSITE" id="PS51898"/>
    </source>
</evidence>
<keyword evidence="1 3" id="KW-0238">DNA-binding</keyword>
<evidence type="ECO:0000256" key="1">
    <source>
        <dbReference type="ARBA" id="ARBA00023125"/>
    </source>
</evidence>
<dbReference type="PANTHER" id="PTHR30349:SF64">
    <property type="entry name" value="PROPHAGE INTEGRASE INTD-RELATED"/>
    <property type="match status" value="1"/>
</dbReference>
<sequence>MKQRTITPAWQKSLAEWRAALVAAGRTPQTIETRLEHMRRMSRQTGAPSPALLSRSRLIEWAGAHAWARETRRSMYATIKAFYRWALESGTVNDDISDALPRVRAAAPAPRPADESAYRAALAAATPRTHVILRLAGEAGLRRAEIAQISARDLYRDLMGFSLRVHGKGEKVRAVPLTESLAREVRARLADSASGWLLPSERGGHLTPRWVGKLASRVLPDPYTLHTLRHRFATSVYSTTSDLLTVQRLLGHASVATTQRYVAIDAGRLRSAVAAAAV</sequence>
<evidence type="ECO:0000256" key="3">
    <source>
        <dbReference type="PROSITE-ProRule" id="PRU01248"/>
    </source>
</evidence>
<dbReference type="Proteomes" id="UP000198976">
    <property type="component" value="Chromosome I"/>
</dbReference>
<protein>
    <submittedName>
        <fullName evidence="6">Site-specific recombinase XerD</fullName>
    </submittedName>
</protein>
<organism evidence="6 7">
    <name type="scientific">Schaalia radingae</name>
    <dbReference type="NCBI Taxonomy" id="131110"/>
    <lineage>
        <taxon>Bacteria</taxon>
        <taxon>Bacillati</taxon>
        <taxon>Actinomycetota</taxon>
        <taxon>Actinomycetes</taxon>
        <taxon>Actinomycetales</taxon>
        <taxon>Actinomycetaceae</taxon>
        <taxon>Schaalia</taxon>
    </lineage>
</organism>
<evidence type="ECO:0000313" key="7">
    <source>
        <dbReference type="Proteomes" id="UP000198976"/>
    </source>
</evidence>
<dbReference type="PROSITE" id="PS51900">
    <property type="entry name" value="CB"/>
    <property type="match status" value="1"/>
</dbReference>
<dbReference type="InterPro" id="IPR050090">
    <property type="entry name" value="Tyrosine_recombinase_XerCD"/>
</dbReference>